<reference evidence="2" key="1">
    <citation type="submission" date="2021-11" db="EMBL/GenBank/DDBJ databases">
        <authorList>
            <consortium name="Genoscope - CEA"/>
            <person name="William W."/>
        </authorList>
    </citation>
    <scope>NUCLEOTIDE SEQUENCE</scope>
</reference>
<gene>
    <name evidence="2" type="ORF">PECAL_4P24710</name>
</gene>
<dbReference type="EMBL" id="CAKKNE010000004">
    <property type="protein sequence ID" value="CAH0375148.1"/>
    <property type="molecule type" value="Genomic_DNA"/>
</dbReference>
<dbReference type="Proteomes" id="UP000789595">
    <property type="component" value="Unassembled WGS sequence"/>
</dbReference>
<feature type="domain" description="Potassium channel tetramerisation-type BTB" evidence="1">
    <location>
        <begin position="23"/>
        <end position="112"/>
    </location>
</feature>
<dbReference type="GO" id="GO:0051260">
    <property type="term" value="P:protein homooligomerization"/>
    <property type="evidence" value="ECO:0007669"/>
    <property type="project" value="InterPro"/>
</dbReference>
<dbReference type="SUPFAM" id="SSF54695">
    <property type="entry name" value="POZ domain"/>
    <property type="match status" value="1"/>
</dbReference>
<accession>A0A8J2SLC8</accession>
<keyword evidence="3" id="KW-1185">Reference proteome</keyword>
<dbReference type="PANTHER" id="PTHR11145">
    <property type="entry name" value="BTB/POZ DOMAIN-CONTAINING ADAPTER FOR CUL3-MEDIATED RHOA DEGRADATION PROTEIN FAMILY MEMBER"/>
    <property type="match status" value="1"/>
</dbReference>
<organism evidence="2 3">
    <name type="scientific">Pelagomonas calceolata</name>
    <dbReference type="NCBI Taxonomy" id="35677"/>
    <lineage>
        <taxon>Eukaryota</taxon>
        <taxon>Sar</taxon>
        <taxon>Stramenopiles</taxon>
        <taxon>Ochrophyta</taxon>
        <taxon>Pelagophyceae</taxon>
        <taxon>Pelagomonadales</taxon>
        <taxon>Pelagomonadaceae</taxon>
        <taxon>Pelagomonas</taxon>
    </lineage>
</organism>
<name>A0A8J2SLC8_9STRA</name>
<dbReference type="InterPro" id="IPR045068">
    <property type="entry name" value="BACURD1-3"/>
</dbReference>
<evidence type="ECO:0000259" key="1">
    <source>
        <dbReference type="Pfam" id="PF02214"/>
    </source>
</evidence>
<comment type="caution">
    <text evidence="2">The sequence shown here is derived from an EMBL/GenBank/DDBJ whole genome shotgun (WGS) entry which is preliminary data.</text>
</comment>
<sequence>MTDTPPPPPDTPPPLIMGRSGLVELNIGGKPYTTTRQTLENSGFLRALTSGSFAAPRDAQGRIFVDRDATQAFDTMLTFLRGALGRTVLDRMDLTTRAELVAEAEFYDVPALIEGAVLPPVGALVRYSQHTPPHPGAQGGYGARQGRHTLSVGRVVAYEHATRQWTIEVDSEGVIQMKQSMPASTVRLAERRLDSFRWPRRDVDCAARFLLMPWERQATSDGRALAPFSRFDAGWQWLTCYGTWIDGEAVARAPAMGDAFWERSIPASPPLDEDDELTPEAIARAALEDLLPGRPRVSI</sequence>
<evidence type="ECO:0000313" key="2">
    <source>
        <dbReference type="EMBL" id="CAH0375148.1"/>
    </source>
</evidence>
<dbReference type="InterPro" id="IPR011333">
    <property type="entry name" value="SKP1/BTB/POZ_sf"/>
</dbReference>
<dbReference type="OrthoDB" id="207001at2759"/>
<dbReference type="PANTHER" id="PTHR11145:SF8">
    <property type="entry name" value="RE57120P"/>
    <property type="match status" value="1"/>
</dbReference>
<dbReference type="InterPro" id="IPR003131">
    <property type="entry name" value="T1-type_BTB"/>
</dbReference>
<dbReference type="Pfam" id="PF02214">
    <property type="entry name" value="BTB_2"/>
    <property type="match status" value="1"/>
</dbReference>
<proteinExistence type="predicted"/>
<evidence type="ECO:0000313" key="3">
    <source>
        <dbReference type="Proteomes" id="UP000789595"/>
    </source>
</evidence>
<protein>
    <recommendedName>
        <fullName evidence="1">Potassium channel tetramerisation-type BTB domain-containing protein</fullName>
    </recommendedName>
</protein>
<dbReference type="AlphaFoldDB" id="A0A8J2SLC8"/>
<dbReference type="Gene3D" id="3.30.710.10">
    <property type="entry name" value="Potassium Channel Kv1.1, Chain A"/>
    <property type="match status" value="1"/>
</dbReference>
<dbReference type="CDD" id="cd18316">
    <property type="entry name" value="BTB_POZ_KCTD-like"/>
    <property type="match status" value="1"/>
</dbReference>